<dbReference type="Gene3D" id="3.30.465.10">
    <property type="match status" value="1"/>
</dbReference>
<keyword evidence="6" id="KW-1133">Transmembrane helix</keyword>
<keyword evidence="10" id="KW-1185">Reference proteome</keyword>
<evidence type="ECO:0000256" key="4">
    <source>
        <dbReference type="ARBA" id="ARBA00023002"/>
    </source>
</evidence>
<dbReference type="SUPFAM" id="SSF56176">
    <property type="entry name" value="FAD-binding/transporter-associated domain-like"/>
    <property type="match status" value="1"/>
</dbReference>
<dbReference type="Pfam" id="PF08031">
    <property type="entry name" value="BBE"/>
    <property type="match status" value="1"/>
</dbReference>
<dbReference type="PROSITE" id="PS51471">
    <property type="entry name" value="FE2OG_OXY"/>
    <property type="match status" value="1"/>
</dbReference>
<dbReference type="InterPro" id="IPR016169">
    <property type="entry name" value="FAD-bd_PCMH_sub2"/>
</dbReference>
<name>A0A8H6QQ27_9EURO</name>
<dbReference type="Gene3D" id="2.60.120.330">
    <property type="entry name" value="B-lactam Antibiotic, Isopenicillin N Synthase, Chain"/>
    <property type="match status" value="1"/>
</dbReference>
<evidence type="ECO:0000256" key="2">
    <source>
        <dbReference type="ARBA" id="ARBA00022630"/>
    </source>
</evidence>
<dbReference type="SUPFAM" id="SSF51197">
    <property type="entry name" value="Clavaminate synthase-like"/>
    <property type="match status" value="1"/>
</dbReference>
<dbReference type="InterPro" id="IPR044861">
    <property type="entry name" value="IPNS-like_FE2OG_OXY"/>
</dbReference>
<proteinExistence type="inferred from homology"/>
<organism evidence="9 10">
    <name type="scientific">Aspergillus felis</name>
    <dbReference type="NCBI Taxonomy" id="1287682"/>
    <lineage>
        <taxon>Eukaryota</taxon>
        <taxon>Fungi</taxon>
        <taxon>Dikarya</taxon>
        <taxon>Ascomycota</taxon>
        <taxon>Pezizomycotina</taxon>
        <taxon>Eurotiomycetes</taxon>
        <taxon>Eurotiomycetidae</taxon>
        <taxon>Eurotiales</taxon>
        <taxon>Aspergillaceae</taxon>
        <taxon>Aspergillus</taxon>
        <taxon>Aspergillus subgen. Fumigati</taxon>
    </lineage>
</organism>
<feature type="region of interest" description="Disordered" evidence="5">
    <location>
        <begin position="610"/>
        <end position="664"/>
    </location>
</feature>
<evidence type="ECO:0000256" key="1">
    <source>
        <dbReference type="ARBA" id="ARBA00005466"/>
    </source>
</evidence>
<comment type="similarity">
    <text evidence="1">Belongs to the oxygen-dependent FAD-linked oxidoreductase family.</text>
</comment>
<dbReference type="InterPro" id="IPR026992">
    <property type="entry name" value="DIOX_N"/>
</dbReference>
<evidence type="ECO:0000313" key="10">
    <source>
        <dbReference type="Proteomes" id="UP000641853"/>
    </source>
</evidence>
<dbReference type="Pfam" id="PF01565">
    <property type="entry name" value="FAD_binding_4"/>
    <property type="match status" value="1"/>
</dbReference>
<accession>A0A8H6QQ27</accession>
<keyword evidence="6" id="KW-0472">Membrane</keyword>
<dbReference type="Gene3D" id="3.40.462.20">
    <property type="match status" value="1"/>
</dbReference>
<evidence type="ECO:0008006" key="11">
    <source>
        <dbReference type="Google" id="ProtNLM"/>
    </source>
</evidence>
<dbReference type="FunFam" id="2.60.120.330:FF:000057">
    <property type="entry name" value="Oxidoreductase, 2OG-Fe(II) oxygenase family, putative"/>
    <property type="match status" value="1"/>
</dbReference>
<dbReference type="InterPro" id="IPR050416">
    <property type="entry name" value="FAD-linked_Oxidoreductase"/>
</dbReference>
<evidence type="ECO:0000259" key="8">
    <source>
        <dbReference type="PROSITE" id="PS51471"/>
    </source>
</evidence>
<dbReference type="InterPro" id="IPR012951">
    <property type="entry name" value="BBE"/>
</dbReference>
<feature type="domain" description="Fe2OG dioxygenase" evidence="8">
    <location>
        <begin position="170"/>
        <end position="269"/>
    </location>
</feature>
<dbReference type="Proteomes" id="UP000641853">
    <property type="component" value="Unassembled WGS sequence"/>
</dbReference>
<dbReference type="InterPro" id="IPR006094">
    <property type="entry name" value="Oxid_FAD_bind_N"/>
</dbReference>
<dbReference type="Gene3D" id="3.30.43.10">
    <property type="entry name" value="Uridine Diphospho-n-acetylenolpyruvylglucosamine Reductase, domain 2"/>
    <property type="match status" value="1"/>
</dbReference>
<feature type="transmembrane region" description="Helical" evidence="6">
    <location>
        <begin position="575"/>
        <end position="602"/>
    </location>
</feature>
<dbReference type="EMBL" id="JACBAG010001900">
    <property type="protein sequence ID" value="KAF7177281.1"/>
    <property type="molecule type" value="Genomic_DNA"/>
</dbReference>
<dbReference type="InterPro" id="IPR005123">
    <property type="entry name" value="Oxoglu/Fe-dep_dioxygenase_dom"/>
</dbReference>
<reference evidence="9" key="1">
    <citation type="submission" date="2020-06" db="EMBL/GenBank/DDBJ databases">
        <title>Draft genome sequences of strains closely related to Aspergillus parafelis and Aspergillus hiratsukae.</title>
        <authorList>
            <person name="Dos Santos R.A.C."/>
            <person name="Rivero-Menendez O."/>
            <person name="Steenwyk J.L."/>
            <person name="Mead M.E."/>
            <person name="Goldman G.H."/>
            <person name="Alastruey-Izquierdo A."/>
            <person name="Rokas A."/>
        </authorList>
    </citation>
    <scope>NUCLEOTIDE SEQUENCE</scope>
    <source>
        <strain evidence="9">CNM-CM7691</strain>
    </source>
</reference>
<keyword evidence="4" id="KW-0560">Oxidoreductase</keyword>
<keyword evidence="2" id="KW-0285">Flavoprotein</keyword>
<dbReference type="InterPro" id="IPR036318">
    <property type="entry name" value="FAD-bd_PCMH-like_sf"/>
</dbReference>
<comment type="caution">
    <text evidence="9">The sequence shown here is derived from an EMBL/GenBank/DDBJ whole genome shotgun (WGS) entry which is preliminary data.</text>
</comment>
<evidence type="ECO:0000256" key="5">
    <source>
        <dbReference type="SAM" id="MobiDB-lite"/>
    </source>
</evidence>
<dbReference type="PANTHER" id="PTHR42973">
    <property type="entry name" value="BINDING OXIDOREDUCTASE, PUTATIVE (AFU_ORTHOLOGUE AFUA_1G17690)-RELATED"/>
    <property type="match status" value="1"/>
</dbReference>
<sequence length="1084" mass="117086">MADFSSIPIIDFGRLQDPSTKEETLGQLREAIFVVGFLYLTNHGMEAIIKKAHAALPDLFALSSEVKDKCNMINSPAFVGYTRLGAETTASQTDWREQFDFGTPGMKSWSPNDPIWQRLEGDNQYPDYPGARELVEEYIAESAKLSQTFMRLVAECFSLPPTTFEAFKGNMDRLKFVKYPQSPPGSQGVGPHKDSAGLFTFLSQDDTGGLQVLNKKGEWIDAPPIEGSLVVNIQQGFEAITGGVCTATTHRVIAPTSRTRYSIPFFLGVRLDLTLAQLKESAAHIVQRIPASDDRKKRAVDVPSEFLSPLYSCFGEAHLRNRILSHPDVGQKWYPELYEKYSKQISINMAKLAALGLLLSAIPALAVIATVNSSCLSICGGTAKTVNDELICNDNDYNSTVKGLAMKNCLLCESTSTTYSTQFDSDIYWFIFNQKYTIQVCVYEDSASTSLSPCESQCLPLKPVFETLWWGNNVSLYSYCTQNNNAFPTYASGCSECLRGKSGSKVLGNFMDNMVSACKTQPNATKGETVTLARPLYDLGAATNSTATSTAATTATGTSTPTSSPSSTASPSSGLSAGAAAGIGVGAGAGLILIGALVWVLFRRRRRAAQQPQSMYPPAAPGGGQEYAPPMQQEAAPSAKVYTPDSEGYDNTLQRWSDTGRKPAGVVVMPTDPEDVRAALLWAQERHINLAVKGGGHSVAGTSSSYGGLVIDLSLMKSVSVDPTTKTVTVGGGATWKEVDEAAAEHGLAAVGGTVNHTGVGGLTLGGGYGWLSGQYGLTIDNLLSATVVLANGQIVTASVTENADLFWGLRGAGYNFGVVTSFTYQAHEQTNPVYAGLLAFPPDKVEQVIEQLNLTLENPDPRSGAICVFAQPPGVPVPMVNVIIFYNGSQEQGEERFAGLLALDPVVNTTAMIPYSQLNTLQNPMATYGGRKSFKGVFFHPPLAPAFARSMLADLTARLQAEPDLAASALLLEFYDMRAICAVPREATAFASRSSTQNGLINLRWTEAHKDREHRAWAREMQARWKAELDAQVQEGVPQYINYAEPGDSVVDNIYGENLGRLQELKAKYDPTNVFHMMHPISL</sequence>
<keyword evidence="3" id="KW-0274">FAD</keyword>
<dbReference type="InterPro" id="IPR027443">
    <property type="entry name" value="IPNS-like_sf"/>
</dbReference>
<dbReference type="PANTHER" id="PTHR42973:SF52">
    <property type="entry name" value="FAD BINDING DOMAIN PROTEIN (AFU_ORTHOLOGUE AFUA_2G00730)"/>
    <property type="match status" value="1"/>
</dbReference>
<gene>
    <name evidence="9" type="ORF">CNMCM7691_005171</name>
</gene>
<dbReference type="GO" id="GO:0071949">
    <property type="term" value="F:FAD binding"/>
    <property type="evidence" value="ECO:0007669"/>
    <property type="project" value="InterPro"/>
</dbReference>
<dbReference type="PROSITE" id="PS51387">
    <property type="entry name" value="FAD_PCMH"/>
    <property type="match status" value="1"/>
</dbReference>
<dbReference type="AlphaFoldDB" id="A0A8H6QQ27"/>
<evidence type="ECO:0000259" key="7">
    <source>
        <dbReference type="PROSITE" id="PS51387"/>
    </source>
</evidence>
<evidence type="ECO:0000256" key="6">
    <source>
        <dbReference type="SAM" id="Phobius"/>
    </source>
</evidence>
<evidence type="ECO:0000256" key="3">
    <source>
        <dbReference type="ARBA" id="ARBA00022827"/>
    </source>
</evidence>
<feature type="region of interest" description="Disordered" evidence="5">
    <location>
        <begin position="547"/>
        <end position="575"/>
    </location>
</feature>
<dbReference type="Pfam" id="PF03171">
    <property type="entry name" value="2OG-FeII_Oxy"/>
    <property type="match status" value="1"/>
</dbReference>
<feature type="domain" description="FAD-binding PCMH-type" evidence="7">
    <location>
        <begin position="659"/>
        <end position="830"/>
    </location>
</feature>
<dbReference type="GO" id="GO:0044283">
    <property type="term" value="P:small molecule biosynthetic process"/>
    <property type="evidence" value="ECO:0007669"/>
    <property type="project" value="UniProtKB-ARBA"/>
</dbReference>
<dbReference type="InterPro" id="IPR016167">
    <property type="entry name" value="FAD-bd_PCMH_sub1"/>
</dbReference>
<dbReference type="InterPro" id="IPR016166">
    <property type="entry name" value="FAD-bd_PCMH"/>
</dbReference>
<dbReference type="Pfam" id="PF14226">
    <property type="entry name" value="DIOX_N"/>
    <property type="match status" value="1"/>
</dbReference>
<evidence type="ECO:0000313" key="9">
    <source>
        <dbReference type="EMBL" id="KAF7177281.1"/>
    </source>
</evidence>
<keyword evidence="6" id="KW-0812">Transmembrane</keyword>
<protein>
    <recommendedName>
        <fullName evidence="11">FAD-binding PCMH-type domain-containing protein</fullName>
    </recommendedName>
</protein>
<dbReference type="GO" id="GO:0016491">
    <property type="term" value="F:oxidoreductase activity"/>
    <property type="evidence" value="ECO:0007669"/>
    <property type="project" value="UniProtKB-KW"/>
</dbReference>